<evidence type="ECO:0000313" key="2">
    <source>
        <dbReference type="Proteomes" id="UP000539313"/>
    </source>
</evidence>
<keyword evidence="2" id="KW-1185">Reference proteome</keyword>
<reference evidence="1 2" key="1">
    <citation type="submission" date="2020-08" db="EMBL/GenBank/DDBJ databases">
        <title>Sequencing the genomes of 1000 actinobacteria strains.</title>
        <authorList>
            <person name="Klenk H.-P."/>
        </authorList>
    </citation>
    <scope>NUCLEOTIDE SEQUENCE [LARGE SCALE GENOMIC DNA]</scope>
    <source>
        <strain evidence="1 2">DSM 45823</strain>
    </source>
</reference>
<dbReference type="RefSeq" id="WP_220500051.1">
    <property type="nucleotide sequence ID" value="NZ_JACJII010000001.1"/>
</dbReference>
<proteinExistence type="predicted"/>
<gene>
    <name evidence="1" type="ORF">HNR21_001214</name>
</gene>
<dbReference type="EMBL" id="JACJII010000001">
    <property type="protein sequence ID" value="MBA9002332.1"/>
    <property type="molecule type" value="Genomic_DNA"/>
</dbReference>
<evidence type="ECO:0000313" key="1">
    <source>
        <dbReference type="EMBL" id="MBA9002332.1"/>
    </source>
</evidence>
<organism evidence="1 2">
    <name type="scientific">Thermomonospora cellulosilytica</name>
    <dbReference type="NCBI Taxonomy" id="1411118"/>
    <lineage>
        <taxon>Bacteria</taxon>
        <taxon>Bacillati</taxon>
        <taxon>Actinomycetota</taxon>
        <taxon>Actinomycetes</taxon>
        <taxon>Streptosporangiales</taxon>
        <taxon>Thermomonosporaceae</taxon>
        <taxon>Thermomonospora</taxon>
    </lineage>
</organism>
<name>A0A7W3MV02_9ACTN</name>
<sequence>MSLRDHLWQAGERALDAIPEKLRADIYVVSFRISHGEHSIRIDDFDYPYDPYLAIGYNTEDHFQRMADETSVDAAEARWSYAYMLLEEAPPIGHHPDDSAGTDLYLAEVRSLGLWYDHTGDLSEEEIAERGQALADHFDDLVIDLARHLHDSGRIEKVFGRRIPVVVFDMFRPIEGEATRAANPPELITDYLAYYREAEGVTEDR</sequence>
<comment type="caution">
    <text evidence="1">The sequence shown here is derived from an EMBL/GenBank/DDBJ whole genome shotgun (WGS) entry which is preliminary data.</text>
</comment>
<protein>
    <submittedName>
        <fullName evidence="1">Uncharacterized protein</fullName>
    </submittedName>
</protein>
<dbReference type="AlphaFoldDB" id="A0A7W3MV02"/>
<accession>A0A7W3MV02</accession>
<dbReference type="Proteomes" id="UP000539313">
    <property type="component" value="Unassembled WGS sequence"/>
</dbReference>